<dbReference type="PROSITE" id="PS51257">
    <property type="entry name" value="PROKAR_LIPOPROTEIN"/>
    <property type="match status" value="1"/>
</dbReference>
<name>A0A081DAR5_NONUL</name>
<comment type="caution">
    <text evidence="1">The sequence shown here is derived from an EMBL/GenBank/DDBJ whole genome shotgun (WGS) entry which is preliminary data.</text>
</comment>
<dbReference type="AlphaFoldDB" id="A0A081DAR5"/>
<accession>A0A081DAR5</accession>
<dbReference type="Proteomes" id="UP000028980">
    <property type="component" value="Unassembled WGS sequence"/>
</dbReference>
<evidence type="ECO:0008006" key="3">
    <source>
        <dbReference type="Google" id="ProtNLM"/>
    </source>
</evidence>
<reference evidence="1 2" key="1">
    <citation type="journal article" date="2014" name="Genome Announc.">
        <title>Draft Genome Sequences of Marine Flavobacterium Nonlabens Strains NR17, NR24, NR27, NR32, NR33, and Ara13.</title>
        <authorList>
            <person name="Nakanishi M."/>
            <person name="Meirelles P."/>
            <person name="Suzuki R."/>
            <person name="Takatani N."/>
            <person name="Mino S."/>
            <person name="Suda W."/>
            <person name="Oshima K."/>
            <person name="Hattori M."/>
            <person name="Ohkuma M."/>
            <person name="Hosokawa M."/>
            <person name="Miyashita K."/>
            <person name="Thompson F.L."/>
            <person name="Niwa A."/>
            <person name="Sawabe T."/>
            <person name="Sawabe T."/>
        </authorList>
    </citation>
    <scope>NUCLEOTIDE SEQUENCE [LARGE SCALE GENOMIC DNA]</scope>
    <source>
        <strain evidence="2">JCM19296</strain>
    </source>
</reference>
<sequence>MKNFTRLILLIFTTTVMMSCDPVTDCIVNTRPHLPHTDFVDGTEGVYYEDFIRAEIRNEPRDRDYWYYFTVTGLPAGMDYEFVGQDLYIFGTPQSPGRYSIEVFLEVEPQYLVFDDDDGPLEDGDSLCSYTDERFYSLQIQ</sequence>
<proteinExistence type="predicted"/>
<dbReference type="EMBL" id="BBLG01000003">
    <property type="protein sequence ID" value="GAK76011.1"/>
    <property type="molecule type" value="Genomic_DNA"/>
</dbReference>
<evidence type="ECO:0000313" key="1">
    <source>
        <dbReference type="EMBL" id="GAK76011.1"/>
    </source>
</evidence>
<organism evidence="1 2">
    <name type="scientific">Nonlabens ulvanivorans</name>
    <name type="common">Persicivirga ulvanivorans</name>
    <dbReference type="NCBI Taxonomy" id="906888"/>
    <lineage>
        <taxon>Bacteria</taxon>
        <taxon>Pseudomonadati</taxon>
        <taxon>Bacteroidota</taxon>
        <taxon>Flavobacteriia</taxon>
        <taxon>Flavobacteriales</taxon>
        <taxon>Flavobacteriaceae</taxon>
        <taxon>Nonlabens</taxon>
    </lineage>
</organism>
<evidence type="ECO:0000313" key="2">
    <source>
        <dbReference type="Proteomes" id="UP000028980"/>
    </source>
</evidence>
<protein>
    <recommendedName>
        <fullName evidence="3">Lipoprotein</fullName>
    </recommendedName>
</protein>
<gene>
    <name evidence="1" type="ORF">JCM19296_1608</name>
</gene>